<dbReference type="InterPro" id="IPR027417">
    <property type="entry name" value="P-loop_NTPase"/>
</dbReference>
<evidence type="ECO:0000313" key="3">
    <source>
        <dbReference type="EMBL" id="MFC3685632.1"/>
    </source>
</evidence>
<keyword evidence="4" id="KW-1185">Reference proteome</keyword>
<feature type="domain" description="Nephrocystin 3-like N-terminal" evidence="2">
    <location>
        <begin position="19"/>
        <end position="112"/>
    </location>
</feature>
<dbReference type="EMBL" id="JBHRXX010000007">
    <property type="protein sequence ID" value="MFC3685632.1"/>
    <property type="molecule type" value="Genomic_DNA"/>
</dbReference>
<dbReference type="InterPro" id="IPR056884">
    <property type="entry name" value="NPHP3-like_N"/>
</dbReference>
<proteinExistence type="predicted"/>
<dbReference type="PANTHER" id="PTHR10039">
    <property type="entry name" value="AMELOGENIN"/>
    <property type="match status" value="1"/>
</dbReference>
<dbReference type="PANTHER" id="PTHR10039:SF14">
    <property type="entry name" value="NACHT DOMAIN-CONTAINING PROTEIN"/>
    <property type="match status" value="1"/>
</dbReference>
<reference evidence="4" key="1">
    <citation type="journal article" date="2019" name="Int. J. Syst. Evol. Microbiol.">
        <title>The Global Catalogue of Microorganisms (GCM) 10K type strain sequencing project: providing services to taxonomists for standard genome sequencing and annotation.</title>
        <authorList>
            <consortium name="The Broad Institute Genomics Platform"/>
            <consortium name="The Broad Institute Genome Sequencing Center for Infectious Disease"/>
            <person name="Wu L."/>
            <person name="Ma J."/>
        </authorList>
    </citation>
    <scope>NUCLEOTIDE SEQUENCE [LARGE SCALE GENOMIC DNA]</scope>
    <source>
        <strain evidence="4">KCTC 42501</strain>
    </source>
</reference>
<organism evidence="3 4">
    <name type="scientific">Hydrogenophaga luteola</name>
    <dbReference type="NCBI Taxonomy" id="1591122"/>
    <lineage>
        <taxon>Bacteria</taxon>
        <taxon>Pseudomonadati</taxon>
        <taxon>Pseudomonadota</taxon>
        <taxon>Betaproteobacteria</taxon>
        <taxon>Burkholderiales</taxon>
        <taxon>Comamonadaceae</taxon>
        <taxon>Hydrogenophaga</taxon>
    </lineage>
</organism>
<dbReference type="Proteomes" id="UP001595729">
    <property type="component" value="Unassembled WGS sequence"/>
</dbReference>
<evidence type="ECO:0000259" key="2">
    <source>
        <dbReference type="Pfam" id="PF24883"/>
    </source>
</evidence>
<dbReference type="RefSeq" id="WP_382177153.1">
    <property type="nucleotide sequence ID" value="NZ_JBHRXX010000007.1"/>
</dbReference>
<accession>A0ABV7W9P1</accession>
<dbReference type="SUPFAM" id="SSF52540">
    <property type="entry name" value="P-loop containing nucleoside triphosphate hydrolases"/>
    <property type="match status" value="1"/>
</dbReference>
<name>A0ABV7W9P1_9BURK</name>
<evidence type="ECO:0000313" key="4">
    <source>
        <dbReference type="Proteomes" id="UP001595729"/>
    </source>
</evidence>
<comment type="caution">
    <text evidence="3">The sequence shown here is derived from an EMBL/GenBank/DDBJ whole genome shotgun (WGS) entry which is preliminary data.</text>
</comment>
<gene>
    <name evidence="3" type="ORF">ACFOPI_18670</name>
</gene>
<dbReference type="Pfam" id="PF24883">
    <property type="entry name" value="NPHP3_N"/>
    <property type="match status" value="1"/>
</dbReference>
<protein>
    <recommendedName>
        <fullName evidence="2">Nephrocystin 3-like N-terminal domain-containing protein</fullName>
    </recommendedName>
</protein>
<keyword evidence="1" id="KW-0677">Repeat</keyword>
<sequence>MTSPGSSELTPRPELDFALRSWLREGQQLMLVEGPPGSGKTAWAEMLGAAGDLRNPDGTALARLMALHHCRRNDERSADGVLFLQNLFNQFASREPRFSEAFARHSAGKRNYQIHVNQDLRGSSGATAVGMQIQVLNLQGLSVAELLADLLAPLDDLLADPGPDWLVLVDAPDEPANSELAELLTSLGDMPRRLRWLITARPGAAFSRRLPESLTSRLDLRTLDCDNRSLEAFIQQRARACGLLDRLDPSLSAAVFLATVAQRMQGSFLAARCSVDALAANPGVLDKTALERLPTELTQHYRDYLRRLPSHLLDTWPDGCGPLLGSLAAARAPLAEEELAAVTRLRASLVRYVLSRLKGYLQGDASGWRLFHASFAEFLLDSSAAEEFWCPEVEQHERFADWILSVGNWAAVPAYGLTNFVSHTLSGEHQPQRERLERACEPGFVAARLARAEAAFSIASDFRQALSALSKRENVGQTLFLTLLLALWQDCAGSVAATPSTALLACLGRIEQATALALRQEAAGHSEHSESEHARASFAARLVSIGEADAAICFALQAEGKGDTHAPRAVLEALAICSPTRALTFINKAWPFRQPLPSLSAAACRGLAVVPEGVAIALARRHPHDSSALIAIAEACAEHDLERALALVRQAGFDAEWLGGEHLAMEPRLVVCRVLIAHARRHPALSQQVWRRACEVLPGAWPGPYGFLLAAALAVGDGGLAEPAYKRLSLYEFGVARRIAAAWIDAQSGSELLNGLAELEDFQHQRDVGIVDPSLHVAMQMLAMIEPETLPRSGKVFEAMKKIGDALLQSLGQQERIPERHADGARVLGRFFGWLGLDFAQQLRHFGEAHWPNSGWRPEFAEGLSLSLAHQSVDAYLDAFANAFPETRWEGAAILAVDILARRDPQAVLRFIDSVPAKYSGTRAELVGVTAIAFRQTGQNKLLRELPSRLSAYAEGAVFQDIATRLRVALDDADDLSDSVPLALALKNAQAAIADGNASGLEQAAEEVEAFTLSVGQRYRGQTLWPEYIRRLLAKAIAPQDPARALSLLLPKASLEEMRTMAREVRARLITGTESELASAVQIIAFDAGSSMHDGTWTLQLVLAFALETPEGKRSNFLKALNASAKLKLIVTEAIEAIADPRRGLERLSSRSGEFYKDWIAAHALAALCRTEAPSAFELLASLDVGSFAEQSLLNVIAENWPLESWRAGITLVLTWADPARHGKAFRVGRFLEKLLARAGTIELAETLDALDWIIAATEPDTLHRSHVQRVIIKAVCEVNHISSQHWTMLVGEAVAIRDIAPRSDALESLLAALPRLPPEDRTYCTSITLAAFGHGPPKPVLQCADALIYAALAAEPALKGQGESMSERLAMLIAELQSSFLAVAR</sequence>
<evidence type="ECO:0000256" key="1">
    <source>
        <dbReference type="ARBA" id="ARBA00022737"/>
    </source>
</evidence>